<dbReference type="SUPFAM" id="SSF53933">
    <property type="entry name" value="Microbial ribonucleases"/>
    <property type="match status" value="1"/>
</dbReference>
<dbReference type="Pfam" id="PF00545">
    <property type="entry name" value="Ribonuclease"/>
    <property type="match status" value="1"/>
</dbReference>
<gene>
    <name evidence="4" type="ORF">R2D22_30805</name>
</gene>
<reference evidence="4 5" key="1">
    <citation type="submission" date="2023-10" db="EMBL/GenBank/DDBJ databases">
        <title>The genome sequence of Streptomyces sp. HUAS YS2.</title>
        <authorList>
            <person name="Mo P."/>
        </authorList>
    </citation>
    <scope>NUCLEOTIDE SEQUENCE [LARGE SCALE GENOMIC DNA]</scope>
    <source>
        <strain evidence="4 5">HUAS YS2</strain>
    </source>
</reference>
<dbReference type="RefSeq" id="WP_318108162.1">
    <property type="nucleotide sequence ID" value="NZ_CP137573.1"/>
</dbReference>
<evidence type="ECO:0000313" key="5">
    <source>
        <dbReference type="Proteomes" id="UP001301731"/>
    </source>
</evidence>
<dbReference type="EMBL" id="CP137573">
    <property type="protein sequence ID" value="WOX25529.1"/>
    <property type="molecule type" value="Genomic_DNA"/>
</dbReference>
<evidence type="ECO:0000313" key="4">
    <source>
        <dbReference type="EMBL" id="WOX25529.1"/>
    </source>
</evidence>
<keyword evidence="1" id="KW-0540">Nuclease</keyword>
<feature type="chain" id="PRO_5047510596" evidence="3">
    <location>
        <begin position="22"/>
        <end position="133"/>
    </location>
</feature>
<evidence type="ECO:0000256" key="1">
    <source>
        <dbReference type="ARBA" id="ARBA00022722"/>
    </source>
</evidence>
<dbReference type="Proteomes" id="UP001301731">
    <property type="component" value="Chromosome"/>
</dbReference>
<keyword evidence="5" id="KW-1185">Reference proteome</keyword>
<dbReference type="PROSITE" id="PS51257">
    <property type="entry name" value="PROKAR_LIPOPROTEIN"/>
    <property type="match status" value="1"/>
</dbReference>
<evidence type="ECO:0000256" key="2">
    <source>
        <dbReference type="ARBA" id="ARBA00022801"/>
    </source>
</evidence>
<sequence>MLLRLLGALLSLGLLVGCSSAASGARAPAAPTPTGTSGLPVVRVSELPPEARETLRLIAAGGPFPYEKDGAVFGNFERILPPHKRGYYREYTVRTPGEDDRGARRIVTGRGGEDYYTDDHYASFREVLPDADR</sequence>
<dbReference type="Gene3D" id="3.10.450.30">
    <property type="entry name" value="Microbial ribonucleases"/>
    <property type="match status" value="1"/>
</dbReference>
<proteinExistence type="predicted"/>
<keyword evidence="2" id="KW-0378">Hydrolase</keyword>
<keyword evidence="3" id="KW-0732">Signal</keyword>
<name>A0ABZ0M3B2_9ACTN</name>
<evidence type="ECO:0000256" key="3">
    <source>
        <dbReference type="SAM" id="SignalP"/>
    </source>
</evidence>
<protein>
    <submittedName>
        <fullName evidence="4">Ribonuclease domain-containing protein</fullName>
    </submittedName>
</protein>
<accession>A0ABZ0M3B2</accession>
<feature type="signal peptide" evidence="3">
    <location>
        <begin position="1"/>
        <end position="21"/>
    </location>
</feature>
<dbReference type="InterPro" id="IPR000026">
    <property type="entry name" value="N1-like"/>
</dbReference>
<organism evidence="4 5">
    <name type="scientific">Streptomyces solicathayae</name>
    <dbReference type="NCBI Taxonomy" id="3081768"/>
    <lineage>
        <taxon>Bacteria</taxon>
        <taxon>Bacillati</taxon>
        <taxon>Actinomycetota</taxon>
        <taxon>Actinomycetes</taxon>
        <taxon>Kitasatosporales</taxon>
        <taxon>Streptomycetaceae</taxon>
        <taxon>Streptomyces</taxon>
    </lineage>
</organism>
<dbReference type="InterPro" id="IPR016191">
    <property type="entry name" value="Ribonuclease/ribotoxin"/>
</dbReference>